<gene>
    <name evidence="2" type="ORF">DIATSA_LOCUS1332</name>
</gene>
<dbReference type="AlphaFoldDB" id="A0A9N9QTS6"/>
<proteinExistence type="predicted"/>
<feature type="compositionally biased region" description="Basic and acidic residues" evidence="1">
    <location>
        <begin position="184"/>
        <end position="235"/>
    </location>
</feature>
<evidence type="ECO:0000313" key="2">
    <source>
        <dbReference type="EMBL" id="CAG9783139.1"/>
    </source>
</evidence>
<protein>
    <submittedName>
        <fullName evidence="2">Uncharacterized protein</fullName>
    </submittedName>
</protein>
<dbReference type="Proteomes" id="UP001153714">
    <property type="component" value="Chromosome 10"/>
</dbReference>
<dbReference type="EMBL" id="OU893341">
    <property type="protein sequence ID" value="CAG9783139.1"/>
    <property type="molecule type" value="Genomic_DNA"/>
</dbReference>
<reference evidence="2" key="1">
    <citation type="submission" date="2021-12" db="EMBL/GenBank/DDBJ databases">
        <authorList>
            <person name="King R."/>
        </authorList>
    </citation>
    <scope>NUCLEOTIDE SEQUENCE</scope>
</reference>
<feature type="region of interest" description="Disordered" evidence="1">
    <location>
        <begin position="182"/>
        <end position="250"/>
    </location>
</feature>
<name>A0A9N9QTS6_9NEOP</name>
<evidence type="ECO:0000313" key="3">
    <source>
        <dbReference type="Proteomes" id="UP001153714"/>
    </source>
</evidence>
<organism evidence="2 3">
    <name type="scientific">Diatraea saccharalis</name>
    <name type="common">sugarcane borer</name>
    <dbReference type="NCBI Taxonomy" id="40085"/>
    <lineage>
        <taxon>Eukaryota</taxon>
        <taxon>Metazoa</taxon>
        <taxon>Ecdysozoa</taxon>
        <taxon>Arthropoda</taxon>
        <taxon>Hexapoda</taxon>
        <taxon>Insecta</taxon>
        <taxon>Pterygota</taxon>
        <taxon>Neoptera</taxon>
        <taxon>Endopterygota</taxon>
        <taxon>Lepidoptera</taxon>
        <taxon>Glossata</taxon>
        <taxon>Ditrysia</taxon>
        <taxon>Pyraloidea</taxon>
        <taxon>Crambidae</taxon>
        <taxon>Crambinae</taxon>
        <taxon>Diatraea</taxon>
    </lineage>
</organism>
<evidence type="ECO:0000256" key="1">
    <source>
        <dbReference type="SAM" id="MobiDB-lite"/>
    </source>
</evidence>
<accession>A0A9N9QTS6</accession>
<feature type="compositionally biased region" description="Basic residues" evidence="1">
    <location>
        <begin position="236"/>
        <end position="250"/>
    </location>
</feature>
<reference evidence="2" key="2">
    <citation type="submission" date="2022-10" db="EMBL/GenBank/DDBJ databases">
        <authorList>
            <consortium name="ENA_rothamsted_submissions"/>
            <consortium name="culmorum"/>
            <person name="King R."/>
        </authorList>
    </citation>
    <scope>NUCLEOTIDE SEQUENCE</scope>
</reference>
<keyword evidence="3" id="KW-1185">Reference proteome</keyword>
<sequence>MARVTRIALDLALVSVEKLRPAVGKLWSATKSVVVKTSAKPLVCNVVVDKLEIAVDKFGGLIESAITTLRNKQLPREEKYLEKELDKVRQRMSSGDGRIEHRKRSTSRSLRPILGTAWQYAKVEMVPPTTLGFFNGAPGKKLEATVTKSVDGFISGLDTKIKELDAAELKEKQEKEAAIIAAQEKAKAQAKAKELERKKEEEEKRKVAEKEAKAKAEAKAAEEAKKAEKSKDPPKPAKKAAPKKKPPAKK</sequence>
<dbReference type="OrthoDB" id="7453548at2759"/>